<dbReference type="InterPro" id="IPR036188">
    <property type="entry name" value="FAD/NAD-bd_sf"/>
</dbReference>
<dbReference type="AlphaFoldDB" id="A0A364K4B4"/>
<evidence type="ECO:0000313" key="3">
    <source>
        <dbReference type="Proteomes" id="UP000251213"/>
    </source>
</evidence>
<protein>
    <submittedName>
        <fullName evidence="2">FAD-binding protein</fullName>
    </submittedName>
</protein>
<dbReference type="PRINTS" id="PR00420">
    <property type="entry name" value="RNGMNOXGNASE"/>
</dbReference>
<dbReference type="RefSeq" id="WP_113659221.1">
    <property type="nucleotide sequence ID" value="NZ_KZ845667.1"/>
</dbReference>
<dbReference type="InterPro" id="IPR050407">
    <property type="entry name" value="Geranylgeranyl_reductase"/>
</dbReference>
<sequence>MKKHYDVIIVGSRCAGSTLAIELGKANYNVLMLDQATFPSDTNSTHTFFNNTVHMLKELDVMSELENTSAPAIQRVLFQFDDIKIEGDLPPIYNEERSYCIPRKFFDQVMLNKATSFTTVTHIEGFRVKSLLKESDTVVGVEGTNQAGQILQFTAKLVVGADGRNSTIRDLLKLTPKQKVPTDFAFFYSYITDLEQSSPPKFEVYRIHDRTLVIFPTTEGQYVVFIAFPLTYKTWLKTFREKPQEAYLEFLKTNFPEIHLESRLTNATVVERVKGLIGFNNHWYPAMGKGWALVGDAAVFKDPGVAQGMHDAIYGGRALADVLKHHDWELQLEEMRELYEKKLEEKFSELFGLALTLTKNQLISVEQKMIQRIVSANPEATKQFLGMYNHANTIDEFNQTIVKIIQASGGSPKS</sequence>
<dbReference type="OrthoDB" id="9806565at2"/>
<gene>
    <name evidence="2" type="ORF">DL897_11150</name>
</gene>
<dbReference type="Proteomes" id="UP000251213">
    <property type="component" value="Unassembled WGS sequence"/>
</dbReference>
<keyword evidence="3" id="KW-1185">Reference proteome</keyword>
<dbReference type="SUPFAM" id="SSF51905">
    <property type="entry name" value="FAD/NAD(P)-binding domain"/>
    <property type="match status" value="1"/>
</dbReference>
<dbReference type="GO" id="GO:0071949">
    <property type="term" value="F:FAD binding"/>
    <property type="evidence" value="ECO:0007669"/>
    <property type="project" value="InterPro"/>
</dbReference>
<evidence type="ECO:0000313" key="2">
    <source>
        <dbReference type="EMBL" id="RAL24228.1"/>
    </source>
</evidence>
<name>A0A364K4B4_9BACL</name>
<feature type="domain" description="FAD-binding" evidence="1">
    <location>
        <begin position="5"/>
        <end position="324"/>
    </location>
</feature>
<comment type="caution">
    <text evidence="2">The sequence shown here is derived from an EMBL/GenBank/DDBJ whole genome shotgun (WGS) entry which is preliminary data.</text>
</comment>
<reference evidence="2 3" key="1">
    <citation type="submission" date="2018-06" db="EMBL/GenBank/DDBJ databases">
        <title>Thermoflavimicrobium daqus sp. nov., a thermophilic microbe isolated from Moutai-flavour Daqu.</title>
        <authorList>
            <person name="Wang X."/>
            <person name="Zhou H."/>
        </authorList>
    </citation>
    <scope>NUCLEOTIDE SEQUENCE [LARGE SCALE GENOMIC DNA]</scope>
    <source>
        <strain evidence="2 3">FBKL4.011</strain>
    </source>
</reference>
<reference evidence="2 3" key="2">
    <citation type="submission" date="2018-06" db="EMBL/GenBank/DDBJ databases">
        <authorList>
            <person name="Zhirakovskaya E."/>
        </authorList>
    </citation>
    <scope>NUCLEOTIDE SEQUENCE [LARGE SCALE GENOMIC DNA]</scope>
    <source>
        <strain evidence="2 3">FBKL4.011</strain>
    </source>
</reference>
<dbReference type="Gene3D" id="3.50.50.60">
    <property type="entry name" value="FAD/NAD(P)-binding domain"/>
    <property type="match status" value="1"/>
</dbReference>
<dbReference type="EMBL" id="QJKK01000005">
    <property type="protein sequence ID" value="RAL24228.1"/>
    <property type="molecule type" value="Genomic_DNA"/>
</dbReference>
<dbReference type="Pfam" id="PF01494">
    <property type="entry name" value="FAD_binding_3"/>
    <property type="match status" value="1"/>
</dbReference>
<proteinExistence type="predicted"/>
<dbReference type="InterPro" id="IPR002938">
    <property type="entry name" value="FAD-bd"/>
</dbReference>
<dbReference type="PANTHER" id="PTHR42685">
    <property type="entry name" value="GERANYLGERANYL DIPHOSPHATE REDUCTASE"/>
    <property type="match status" value="1"/>
</dbReference>
<organism evidence="2 3">
    <name type="scientific">Thermoflavimicrobium daqui</name>
    <dbReference type="NCBI Taxonomy" id="2137476"/>
    <lineage>
        <taxon>Bacteria</taxon>
        <taxon>Bacillati</taxon>
        <taxon>Bacillota</taxon>
        <taxon>Bacilli</taxon>
        <taxon>Bacillales</taxon>
        <taxon>Thermoactinomycetaceae</taxon>
        <taxon>Thermoflavimicrobium</taxon>
    </lineage>
</organism>
<accession>A0A364K4B4</accession>
<evidence type="ECO:0000259" key="1">
    <source>
        <dbReference type="Pfam" id="PF01494"/>
    </source>
</evidence>
<dbReference type="PANTHER" id="PTHR42685:SF22">
    <property type="entry name" value="CONDITIONED MEDIUM FACTOR RECEPTOR 1"/>
    <property type="match status" value="1"/>
</dbReference>